<evidence type="ECO:0000259" key="1">
    <source>
        <dbReference type="Pfam" id="PF13638"/>
    </source>
</evidence>
<gene>
    <name evidence="2" type="ORF">DEBURN_LOCUS8392</name>
</gene>
<dbReference type="Gene3D" id="3.40.50.1010">
    <property type="entry name" value="5'-nuclease"/>
    <property type="match status" value="1"/>
</dbReference>
<dbReference type="InterPro" id="IPR002716">
    <property type="entry name" value="PIN_dom"/>
</dbReference>
<comment type="caution">
    <text evidence="2">The sequence shown here is derived from an EMBL/GenBank/DDBJ whole genome shotgun (WGS) entry which is preliminary data.</text>
</comment>
<reference evidence="2" key="1">
    <citation type="submission" date="2021-06" db="EMBL/GenBank/DDBJ databases">
        <authorList>
            <person name="Kallberg Y."/>
            <person name="Tangrot J."/>
            <person name="Rosling A."/>
        </authorList>
    </citation>
    <scope>NUCLEOTIDE SEQUENCE</scope>
    <source>
        <strain evidence="2">AZ414A</strain>
    </source>
</reference>
<dbReference type="AlphaFoldDB" id="A0A9N9G4V3"/>
<dbReference type="InterPro" id="IPR052626">
    <property type="entry name" value="SWT1_Regulator"/>
</dbReference>
<dbReference type="GO" id="GO:0005634">
    <property type="term" value="C:nucleus"/>
    <property type="evidence" value="ECO:0007669"/>
    <property type="project" value="TreeGrafter"/>
</dbReference>
<accession>A0A9N9G4V3</accession>
<dbReference type="PANTHER" id="PTHR16161">
    <property type="entry name" value="TRANSCRIPTIONAL PROTEIN SWT1"/>
    <property type="match status" value="1"/>
</dbReference>
<organism evidence="2 3">
    <name type="scientific">Diversispora eburnea</name>
    <dbReference type="NCBI Taxonomy" id="1213867"/>
    <lineage>
        <taxon>Eukaryota</taxon>
        <taxon>Fungi</taxon>
        <taxon>Fungi incertae sedis</taxon>
        <taxon>Mucoromycota</taxon>
        <taxon>Glomeromycotina</taxon>
        <taxon>Glomeromycetes</taxon>
        <taxon>Diversisporales</taxon>
        <taxon>Diversisporaceae</taxon>
        <taxon>Diversispora</taxon>
    </lineage>
</organism>
<protein>
    <submittedName>
        <fullName evidence="2">8651_t:CDS:1</fullName>
    </submittedName>
</protein>
<evidence type="ECO:0000313" key="3">
    <source>
        <dbReference type="Proteomes" id="UP000789706"/>
    </source>
</evidence>
<proteinExistence type="predicted"/>
<dbReference type="Pfam" id="PF13638">
    <property type="entry name" value="PIN_4"/>
    <property type="match status" value="1"/>
</dbReference>
<evidence type="ECO:0000313" key="2">
    <source>
        <dbReference type="EMBL" id="CAG8577297.1"/>
    </source>
</evidence>
<dbReference type="OrthoDB" id="2017974at2759"/>
<sequence length="462" mass="53467">MTEFEGECVFMDIDDEWTLQDITLQIEEFRKDKLSGIQYENSSMTLSPEASFAFADSLLVPYVVVDTNFLISHLAFLKKIIMEHAKESKLFVIIPWIVLQELDGLKSRPSKTYDSPKNSQPNLQKLAENAIYFLHSCLIDKLNGIRGQRLDEKLEKHDDGDIIMMDCDDSLQSYSSSLNHNEDHHNHFNLILSSLNDSIYSMSSYKDRIQGNEKEIKSNNKNSKIQEIRLVDPPKAVMDCDDSINGVLNLHLPESSLYASIHARGNSRDLDKFVVNNTDNVNNNSNSRIRETEIMSIMISKIPEVPKKILSNNINMCHQQLIIKVISYLNDSLPVAILTHFQNCFGQDWTYLVNIPQPWSLHSMLKFIDRYWLTVFSDVFQRSRKIHEVTISNLLNFVRDYHQKGYNNINITIQDLLQFIQNSEVVLTMIYEGVEDIRFPASDRKKIIEGWWDEFENSIASI</sequence>
<name>A0A9N9G4V3_9GLOM</name>
<dbReference type="EMBL" id="CAJVPK010001221">
    <property type="protein sequence ID" value="CAG8577297.1"/>
    <property type="molecule type" value="Genomic_DNA"/>
</dbReference>
<dbReference type="Proteomes" id="UP000789706">
    <property type="component" value="Unassembled WGS sequence"/>
</dbReference>
<keyword evidence="3" id="KW-1185">Reference proteome</keyword>
<dbReference type="PANTHER" id="PTHR16161:SF0">
    <property type="entry name" value="TRANSCRIPTIONAL PROTEIN SWT1"/>
    <property type="match status" value="1"/>
</dbReference>
<feature type="domain" description="PIN" evidence="1">
    <location>
        <begin position="63"/>
        <end position="166"/>
    </location>
</feature>